<accession>A0A095A4V4</accession>
<dbReference type="Gene3D" id="2.160.20.10">
    <property type="entry name" value="Single-stranded right-handed beta-helix, Pectin lyase-like"/>
    <property type="match status" value="1"/>
</dbReference>
<comment type="caution">
    <text evidence="5">Lacks conserved residue(s) required for the propagation of feature annotation.</text>
</comment>
<dbReference type="STRING" id="6185.A0A095A4V4"/>
<dbReference type="EMBL" id="KL252188">
    <property type="protein sequence ID" value="KGB41872.1"/>
    <property type="molecule type" value="Genomic_DNA"/>
</dbReference>
<dbReference type="PANTHER" id="PTHR47653">
    <property type="entry name" value="PROTEIN BARK BEETLE"/>
    <property type="match status" value="1"/>
</dbReference>
<evidence type="ECO:0000256" key="1">
    <source>
        <dbReference type="ARBA" id="ARBA00022729"/>
    </source>
</evidence>
<evidence type="ECO:0000256" key="2">
    <source>
        <dbReference type="ARBA" id="ARBA00022737"/>
    </source>
</evidence>
<gene>
    <name evidence="7" type="ORF">MS3_10426</name>
</gene>
<evidence type="ECO:0000256" key="4">
    <source>
        <dbReference type="ARBA" id="ARBA00023180"/>
    </source>
</evidence>
<dbReference type="InterPro" id="IPR036772">
    <property type="entry name" value="SRCR-like_dom_sf"/>
</dbReference>
<dbReference type="InterPro" id="IPR006626">
    <property type="entry name" value="PbH1"/>
</dbReference>
<dbReference type="SUPFAM" id="SSF51126">
    <property type="entry name" value="Pectin lyase-like"/>
    <property type="match status" value="1"/>
</dbReference>
<dbReference type="SMART" id="SM00710">
    <property type="entry name" value="PbH1"/>
    <property type="match status" value="5"/>
</dbReference>
<organism evidence="7">
    <name type="scientific">Schistosoma haematobium</name>
    <name type="common">Blood fluke</name>
    <dbReference type="NCBI Taxonomy" id="6185"/>
    <lineage>
        <taxon>Eukaryota</taxon>
        <taxon>Metazoa</taxon>
        <taxon>Spiralia</taxon>
        <taxon>Lophotrochozoa</taxon>
        <taxon>Platyhelminthes</taxon>
        <taxon>Trematoda</taxon>
        <taxon>Digenea</taxon>
        <taxon>Strigeidida</taxon>
        <taxon>Schistosomatoidea</taxon>
        <taxon>Schistosomatidae</taxon>
        <taxon>Schistosoma</taxon>
    </lineage>
</organism>
<dbReference type="SUPFAM" id="SSF56487">
    <property type="entry name" value="SRCR-like"/>
    <property type="match status" value="1"/>
</dbReference>
<keyword evidence="1" id="KW-0732">Signal</keyword>
<feature type="domain" description="SRCR" evidence="6">
    <location>
        <begin position="1"/>
        <end position="82"/>
    </location>
</feature>
<protein>
    <recommendedName>
        <fullName evidence="6">SRCR domain-containing protein</fullName>
    </recommendedName>
</protein>
<dbReference type="GO" id="GO:0016020">
    <property type="term" value="C:membrane"/>
    <property type="evidence" value="ECO:0007669"/>
    <property type="project" value="InterPro"/>
</dbReference>
<dbReference type="Pfam" id="PF13229">
    <property type="entry name" value="Beta_helix"/>
    <property type="match status" value="1"/>
</dbReference>
<dbReference type="PROSITE" id="PS50287">
    <property type="entry name" value="SRCR_2"/>
    <property type="match status" value="1"/>
</dbReference>
<dbReference type="InterPro" id="IPR011050">
    <property type="entry name" value="Pectin_lyase_fold/virulence"/>
</dbReference>
<proteinExistence type="predicted"/>
<keyword evidence="3" id="KW-1015">Disulfide bond</keyword>
<sequence>MHNRWSKIDSRIACQQLGYFNGNFSLGAQSFNRYPSVQIIKPNCFGNETNKLGLFSCPGLMENISYGRNICHLQDLVNLNCWGVNRKQFIGYWKGIEIINATHKEVNIPEEWGGTYGNTRLNISASIFEYVDIQFAENNHGHGIKITSIMGYIRLKGVTSLRNNGDGLNIKLFSGSHYHWSEETLEFIHKAYWVCRPGSIPASPVFPFLMIAELPGPTFKTSGMCEFHVASDQTDQIITINLLETIHDPIASGRIEIWDKLTMNQIANWSLVNQTILNNHNNHINYPSLLFHRNSGPLKGLVYQGVASIRNAILIKFIWKKLTDRFICSEFANCIRALLHISVGQTKLAEVILKNSIISENNQHGLSLYDPWTYIHLENNTFEQNQYEAGVKILGGSADILINNNQFVRNQNSGLNISVNGGFKQINNSLFHSNYGHGLVIWNLNQSDLSSLRQPNLPLKTHVHLSNFTGKFNVYLLRNYLFYDNNLAKNKLNLEQIKAQYIGGQKYSTGMNFGNFLK</sequence>
<dbReference type="GO" id="GO:0045217">
    <property type="term" value="P:cell-cell junction maintenance"/>
    <property type="evidence" value="ECO:0007669"/>
    <property type="project" value="TreeGrafter"/>
</dbReference>
<keyword evidence="4" id="KW-0325">Glycoprotein</keyword>
<keyword evidence="2" id="KW-0677">Repeat</keyword>
<evidence type="ECO:0000256" key="3">
    <source>
        <dbReference type="ARBA" id="ARBA00023157"/>
    </source>
</evidence>
<evidence type="ECO:0000259" key="6">
    <source>
        <dbReference type="PROSITE" id="PS50287"/>
    </source>
</evidence>
<dbReference type="PANTHER" id="PTHR47653:SF1">
    <property type="entry name" value="DELETED IN MALIGNANT BRAIN TUMORS 1 PROTEIN"/>
    <property type="match status" value="1"/>
</dbReference>
<dbReference type="InterPro" id="IPR012334">
    <property type="entry name" value="Pectin_lyas_fold"/>
</dbReference>
<name>A0A095A4V4_SCHHA</name>
<dbReference type="InterPro" id="IPR039448">
    <property type="entry name" value="Beta_helix"/>
</dbReference>
<dbReference type="InterPro" id="IPR053243">
    <property type="entry name" value="SJ_maturation_regulator"/>
</dbReference>
<dbReference type="AlphaFoldDB" id="A0A095A4V4"/>
<evidence type="ECO:0000313" key="7">
    <source>
        <dbReference type="EMBL" id="KGB41872.1"/>
    </source>
</evidence>
<reference evidence="7" key="1">
    <citation type="journal article" date="2012" name="Nat. Genet.">
        <title>Whole-genome sequence of Schistosoma haematobium.</title>
        <authorList>
            <person name="Young N.D."/>
            <person name="Jex A.R."/>
            <person name="Li B."/>
            <person name="Liu S."/>
            <person name="Yang L."/>
            <person name="Xiong Z."/>
            <person name="Li Y."/>
            <person name="Cantacessi C."/>
            <person name="Hall R.S."/>
            <person name="Xu X."/>
            <person name="Chen F."/>
            <person name="Wu X."/>
            <person name="Zerlotini A."/>
            <person name="Oliveira G."/>
            <person name="Hofmann A."/>
            <person name="Zhang G."/>
            <person name="Fang X."/>
            <person name="Kang Y."/>
            <person name="Campbell B.E."/>
            <person name="Loukas A."/>
            <person name="Ranganathan S."/>
            <person name="Rollinson D."/>
            <person name="Rinaldi G."/>
            <person name="Brindley P.J."/>
            <person name="Yang H."/>
            <person name="Wang J."/>
            <person name="Wang J."/>
            <person name="Gasser R.B."/>
        </authorList>
    </citation>
    <scope>NUCLEOTIDE SEQUENCE [LARGE SCALE GENOMIC DNA]</scope>
</reference>
<dbReference type="InterPro" id="IPR001190">
    <property type="entry name" value="SRCR"/>
</dbReference>
<evidence type="ECO:0000256" key="5">
    <source>
        <dbReference type="PROSITE-ProRule" id="PRU00196"/>
    </source>
</evidence>